<accession>A0A0D2KTZ3</accession>
<gene>
    <name evidence="2" type="ORF">HYPSUDRAFT_218451</name>
</gene>
<protein>
    <submittedName>
        <fullName evidence="2">Uncharacterized protein</fullName>
    </submittedName>
</protein>
<evidence type="ECO:0000256" key="1">
    <source>
        <dbReference type="SAM" id="MobiDB-lite"/>
    </source>
</evidence>
<keyword evidence="3" id="KW-1185">Reference proteome</keyword>
<feature type="region of interest" description="Disordered" evidence="1">
    <location>
        <begin position="53"/>
        <end position="94"/>
    </location>
</feature>
<reference evidence="3" key="1">
    <citation type="submission" date="2014-04" db="EMBL/GenBank/DDBJ databases">
        <title>Evolutionary Origins and Diversification of the Mycorrhizal Mutualists.</title>
        <authorList>
            <consortium name="DOE Joint Genome Institute"/>
            <consortium name="Mycorrhizal Genomics Consortium"/>
            <person name="Kohler A."/>
            <person name="Kuo A."/>
            <person name="Nagy L.G."/>
            <person name="Floudas D."/>
            <person name="Copeland A."/>
            <person name="Barry K.W."/>
            <person name="Cichocki N."/>
            <person name="Veneault-Fourrey C."/>
            <person name="LaButti K."/>
            <person name="Lindquist E.A."/>
            <person name="Lipzen A."/>
            <person name="Lundell T."/>
            <person name="Morin E."/>
            <person name="Murat C."/>
            <person name="Riley R."/>
            <person name="Ohm R."/>
            <person name="Sun H."/>
            <person name="Tunlid A."/>
            <person name="Henrissat B."/>
            <person name="Grigoriev I.V."/>
            <person name="Hibbett D.S."/>
            <person name="Martin F."/>
        </authorList>
    </citation>
    <scope>NUCLEOTIDE SEQUENCE [LARGE SCALE GENOMIC DNA]</scope>
    <source>
        <strain evidence="3">FD-334 SS-4</strain>
    </source>
</reference>
<evidence type="ECO:0000313" key="3">
    <source>
        <dbReference type="Proteomes" id="UP000054270"/>
    </source>
</evidence>
<proteinExistence type="predicted"/>
<sequence>MRVHTLGPRFSSGISLLQLRAQPPLQAVCCTGCSERDETPRRTARNHAVEVLTPGAGHGAPTPRARAARRPRGRRWRGRQCAPSDGARLHSAHRKAPAHAYAPWRVAASPGIDLPRAPYMPPRAPRATEAYTRTRRRAAQAPPYSNARRPHAQHPDSTSHQAATSVNIHALIAYKHPCNQHSAARRGRYAAMLSTRGTREVGGTRGRRRGLGTPSRTKPVPRPQEPGIWMRTALARGRDALRMPCPFRRNHREPAKSGAS</sequence>
<evidence type="ECO:0000313" key="2">
    <source>
        <dbReference type="EMBL" id="KJA18082.1"/>
    </source>
</evidence>
<dbReference type="EMBL" id="KN817594">
    <property type="protein sequence ID" value="KJA18082.1"/>
    <property type="molecule type" value="Genomic_DNA"/>
</dbReference>
<dbReference type="Proteomes" id="UP000054270">
    <property type="component" value="Unassembled WGS sequence"/>
</dbReference>
<feature type="region of interest" description="Disordered" evidence="1">
    <location>
        <begin position="199"/>
        <end position="225"/>
    </location>
</feature>
<dbReference type="AlphaFoldDB" id="A0A0D2KTZ3"/>
<feature type="region of interest" description="Disordered" evidence="1">
    <location>
        <begin position="117"/>
        <end position="162"/>
    </location>
</feature>
<feature type="compositionally biased region" description="Basic residues" evidence="1">
    <location>
        <begin position="66"/>
        <end position="78"/>
    </location>
</feature>
<organism evidence="2 3">
    <name type="scientific">Hypholoma sublateritium (strain FD-334 SS-4)</name>
    <dbReference type="NCBI Taxonomy" id="945553"/>
    <lineage>
        <taxon>Eukaryota</taxon>
        <taxon>Fungi</taxon>
        <taxon>Dikarya</taxon>
        <taxon>Basidiomycota</taxon>
        <taxon>Agaricomycotina</taxon>
        <taxon>Agaricomycetes</taxon>
        <taxon>Agaricomycetidae</taxon>
        <taxon>Agaricales</taxon>
        <taxon>Agaricineae</taxon>
        <taxon>Strophariaceae</taxon>
        <taxon>Hypholoma</taxon>
    </lineage>
</organism>
<name>A0A0D2KTZ3_HYPSF</name>